<organism evidence="3 4">
    <name type="scientific">Bacteroides fragilis str. S36L11</name>
    <dbReference type="NCBI Taxonomy" id="1339327"/>
    <lineage>
        <taxon>Bacteria</taxon>
        <taxon>Pseudomonadati</taxon>
        <taxon>Bacteroidota</taxon>
        <taxon>Bacteroidia</taxon>
        <taxon>Bacteroidales</taxon>
        <taxon>Bacteroidaceae</taxon>
        <taxon>Bacteroides</taxon>
    </lineage>
</organism>
<gene>
    <name evidence="3" type="ORF">M136_4961</name>
</gene>
<dbReference type="GO" id="GO:0009279">
    <property type="term" value="C:cell outer membrane"/>
    <property type="evidence" value="ECO:0007669"/>
    <property type="project" value="UniProtKB-SubCell"/>
</dbReference>
<sequence length="114" mass="11465">MAIEDKLAGSIPGVQISSFSGAPGATTSVRIRGMGSMNAGNDPLYVIDGTPVQSGNISAFNTPNTGEGYNSTGTNVLATLNSNDIESITVIKDAAAASLYGSRAANGVIVITTK</sequence>
<dbReference type="Proteomes" id="UP000022082">
    <property type="component" value="Unassembled WGS sequence"/>
</dbReference>
<comment type="similarity">
    <text evidence="1">Belongs to the TonB-dependent receptor family.</text>
</comment>
<evidence type="ECO:0000313" key="3">
    <source>
        <dbReference type="EMBL" id="EXZ31277.1"/>
    </source>
</evidence>
<dbReference type="NCBIfam" id="TIGR04057">
    <property type="entry name" value="SusC_RagA_signa"/>
    <property type="match status" value="1"/>
</dbReference>
<keyword evidence="1" id="KW-1134">Transmembrane beta strand</keyword>
<evidence type="ECO:0000259" key="2">
    <source>
        <dbReference type="Pfam" id="PF07715"/>
    </source>
</evidence>
<keyword evidence="1" id="KW-0472">Membrane</keyword>
<comment type="caution">
    <text evidence="3">The sequence shown here is derived from an EMBL/GenBank/DDBJ whole genome shotgun (WGS) entry which is preliminary data.</text>
</comment>
<dbReference type="Gene3D" id="2.170.130.10">
    <property type="entry name" value="TonB-dependent receptor, plug domain"/>
    <property type="match status" value="1"/>
</dbReference>
<feature type="domain" description="TonB-dependent receptor plug" evidence="2">
    <location>
        <begin position="4"/>
        <end position="108"/>
    </location>
</feature>
<dbReference type="SUPFAM" id="SSF56935">
    <property type="entry name" value="Porins"/>
    <property type="match status" value="1"/>
</dbReference>
<accession>A0A015YH99</accession>
<protein>
    <submittedName>
        <fullName evidence="3">TonB-dependent Receptor Plug domain protein</fullName>
    </submittedName>
</protein>
<dbReference type="EMBL" id="JGDJ01000049">
    <property type="protein sequence ID" value="EXZ31277.1"/>
    <property type="molecule type" value="Genomic_DNA"/>
</dbReference>
<dbReference type="InterPro" id="IPR023997">
    <property type="entry name" value="TonB-dep_OMP_SusC/RagA_CS"/>
</dbReference>
<dbReference type="PROSITE" id="PS52016">
    <property type="entry name" value="TONB_DEPENDENT_REC_3"/>
    <property type="match status" value="1"/>
</dbReference>
<evidence type="ECO:0000313" key="4">
    <source>
        <dbReference type="Proteomes" id="UP000022082"/>
    </source>
</evidence>
<feature type="non-terminal residue" evidence="3">
    <location>
        <position position="114"/>
    </location>
</feature>
<dbReference type="AlphaFoldDB" id="A0A015YH99"/>
<evidence type="ECO:0000256" key="1">
    <source>
        <dbReference type="PROSITE-ProRule" id="PRU01360"/>
    </source>
</evidence>
<keyword evidence="1" id="KW-0998">Cell outer membrane</keyword>
<reference evidence="3 4" key="1">
    <citation type="submission" date="2014-02" db="EMBL/GenBank/DDBJ databases">
        <authorList>
            <person name="Sears C."/>
            <person name="Carroll K."/>
            <person name="Sack B.R."/>
            <person name="Qadri F."/>
            <person name="Myers L.L."/>
            <person name="Chung G.-T."/>
            <person name="Escheverria P."/>
            <person name="Fraser C.M."/>
            <person name="Sadzewicz L."/>
            <person name="Shefchek K.A."/>
            <person name="Tallon L."/>
            <person name="Das S.P."/>
            <person name="Daugherty S."/>
            <person name="Mongodin E.F."/>
        </authorList>
    </citation>
    <scope>NUCLEOTIDE SEQUENCE [LARGE SCALE GENOMIC DNA]</scope>
    <source>
        <strain evidence="3 4">S36L11</strain>
    </source>
</reference>
<keyword evidence="1" id="KW-0812">Transmembrane</keyword>
<name>A0A015YH99_BACFG</name>
<keyword evidence="3" id="KW-0675">Receptor</keyword>
<comment type="subcellular location">
    <subcellularLocation>
        <location evidence="1">Cell outer membrane</location>
        <topology evidence="1">Multi-pass membrane protein</topology>
    </subcellularLocation>
</comment>
<dbReference type="InterPro" id="IPR012910">
    <property type="entry name" value="Plug_dom"/>
</dbReference>
<proteinExistence type="inferred from homology"/>
<dbReference type="Pfam" id="PF07715">
    <property type="entry name" value="Plug"/>
    <property type="match status" value="1"/>
</dbReference>
<dbReference type="InterPro" id="IPR039426">
    <property type="entry name" value="TonB-dep_rcpt-like"/>
</dbReference>
<dbReference type="InterPro" id="IPR037066">
    <property type="entry name" value="Plug_dom_sf"/>
</dbReference>
<keyword evidence="1" id="KW-0813">Transport</keyword>